<comment type="caution">
    <text evidence="3">The sequence shown here is derived from an EMBL/GenBank/DDBJ whole genome shotgun (WGS) entry which is preliminary data.</text>
</comment>
<dbReference type="OrthoDB" id="645489at2759"/>
<dbReference type="PANTHER" id="PTHR32166:SF88">
    <property type="entry name" value="HAT TRANSPOSON SUPERFAMILY"/>
    <property type="match status" value="1"/>
</dbReference>
<dbReference type="GO" id="GO:0046983">
    <property type="term" value="F:protein dimerization activity"/>
    <property type="evidence" value="ECO:0007669"/>
    <property type="project" value="InterPro"/>
</dbReference>
<protein>
    <recommendedName>
        <fullName evidence="2">HAT C-terminal dimerisation domain-containing protein</fullName>
    </recommendedName>
</protein>
<feature type="compositionally biased region" description="Acidic residues" evidence="1">
    <location>
        <begin position="263"/>
        <end position="274"/>
    </location>
</feature>
<evidence type="ECO:0000313" key="4">
    <source>
        <dbReference type="Proteomes" id="UP000639772"/>
    </source>
</evidence>
<reference evidence="3 4" key="1">
    <citation type="journal article" date="2020" name="Nat. Food">
        <title>A phased Vanilla planifolia genome enables genetic improvement of flavour and production.</title>
        <authorList>
            <person name="Hasing T."/>
            <person name="Tang H."/>
            <person name="Brym M."/>
            <person name="Khazi F."/>
            <person name="Huang T."/>
            <person name="Chambers A.H."/>
        </authorList>
    </citation>
    <scope>NUCLEOTIDE SEQUENCE [LARGE SCALE GENOMIC DNA]</scope>
    <source>
        <tissue evidence="3">Leaf</tissue>
    </source>
</reference>
<feature type="region of interest" description="Disordered" evidence="1">
    <location>
        <begin position="259"/>
        <end position="281"/>
    </location>
</feature>
<dbReference type="SUPFAM" id="SSF53098">
    <property type="entry name" value="Ribonuclease H-like"/>
    <property type="match status" value="1"/>
</dbReference>
<gene>
    <name evidence="3" type="ORF">HPP92_018850</name>
</gene>
<dbReference type="AlphaFoldDB" id="A0A835Q5U5"/>
<dbReference type="InterPro" id="IPR012337">
    <property type="entry name" value="RNaseH-like_sf"/>
</dbReference>
<dbReference type="InterPro" id="IPR008906">
    <property type="entry name" value="HATC_C_dom"/>
</dbReference>
<evidence type="ECO:0000256" key="1">
    <source>
        <dbReference type="SAM" id="MobiDB-lite"/>
    </source>
</evidence>
<dbReference type="PANTHER" id="PTHR32166">
    <property type="entry name" value="OSJNBA0013A04.12 PROTEIN"/>
    <property type="match status" value="1"/>
</dbReference>
<accession>A0A835Q5U5</accession>
<sequence length="281" mass="33022">MGYVYVGLYQAKEAIKKEFMKKSEYMPYWEIIDWRWDRQLLRPLHAAGFFLNPQLFYCTQGEISNEISSGMLDCIERLVPEAKVQDKIQKELNFYRVADRDFSRKIAVRARSALLPAEWWSTYGGNCPNLTRLAIRILSQTCSARGPERTHIPFEQLHNERLNYFERQRLCELVYVSYNLRLQQRKLPRIKCFDPISVENVDIVDDWVMGNRLFFPQDGDCSWLDLNQQVHNEEHASISYDDVENFILGLADEVIRGAGRGTDEEDDIKEEEDNRDVSSFT</sequence>
<name>A0A835Q5U5_VANPL</name>
<feature type="domain" description="HAT C-terminal dimerisation" evidence="2">
    <location>
        <begin position="106"/>
        <end position="180"/>
    </location>
</feature>
<evidence type="ECO:0000313" key="3">
    <source>
        <dbReference type="EMBL" id="KAG0464686.1"/>
    </source>
</evidence>
<evidence type="ECO:0000259" key="2">
    <source>
        <dbReference type="Pfam" id="PF05699"/>
    </source>
</evidence>
<dbReference type="Pfam" id="PF05699">
    <property type="entry name" value="Dimer_Tnp_hAT"/>
    <property type="match status" value="1"/>
</dbReference>
<organism evidence="3 4">
    <name type="scientific">Vanilla planifolia</name>
    <name type="common">Vanilla</name>
    <dbReference type="NCBI Taxonomy" id="51239"/>
    <lineage>
        <taxon>Eukaryota</taxon>
        <taxon>Viridiplantae</taxon>
        <taxon>Streptophyta</taxon>
        <taxon>Embryophyta</taxon>
        <taxon>Tracheophyta</taxon>
        <taxon>Spermatophyta</taxon>
        <taxon>Magnoliopsida</taxon>
        <taxon>Liliopsida</taxon>
        <taxon>Asparagales</taxon>
        <taxon>Orchidaceae</taxon>
        <taxon>Vanilloideae</taxon>
        <taxon>Vanilleae</taxon>
        <taxon>Vanilla</taxon>
    </lineage>
</organism>
<dbReference type="Proteomes" id="UP000639772">
    <property type="component" value="Chromosome 10"/>
</dbReference>
<dbReference type="EMBL" id="JADCNM010000010">
    <property type="protein sequence ID" value="KAG0464686.1"/>
    <property type="molecule type" value="Genomic_DNA"/>
</dbReference>
<proteinExistence type="predicted"/>